<reference evidence="3" key="1">
    <citation type="submission" date="2016-11" db="EMBL/GenBank/DDBJ databases">
        <authorList>
            <person name="Varghese N."/>
            <person name="Submissions S."/>
        </authorList>
    </citation>
    <scope>NUCLEOTIDE SEQUENCE [LARGE SCALE GENOMIC DNA]</scope>
    <source>
        <strain evidence="3">DSM 25330</strain>
    </source>
</reference>
<feature type="chain" id="PRO_5013155453" evidence="1">
    <location>
        <begin position="20"/>
        <end position="211"/>
    </location>
</feature>
<evidence type="ECO:0000313" key="2">
    <source>
        <dbReference type="EMBL" id="SHH46287.1"/>
    </source>
</evidence>
<protein>
    <submittedName>
        <fullName evidence="2">Uncharacterized protein</fullName>
    </submittedName>
</protein>
<gene>
    <name evidence="2" type="ORF">SAMN05444148_2073</name>
</gene>
<accession>A0A1M5T699</accession>
<organism evidence="2 3">
    <name type="scientific">Winogradskyella jejuensis</name>
    <dbReference type="NCBI Taxonomy" id="1089305"/>
    <lineage>
        <taxon>Bacteria</taxon>
        <taxon>Pseudomonadati</taxon>
        <taxon>Bacteroidota</taxon>
        <taxon>Flavobacteriia</taxon>
        <taxon>Flavobacteriales</taxon>
        <taxon>Flavobacteriaceae</taxon>
        <taxon>Winogradskyella</taxon>
    </lineage>
</organism>
<dbReference type="EMBL" id="FQWS01000002">
    <property type="protein sequence ID" value="SHH46287.1"/>
    <property type="molecule type" value="Genomic_DNA"/>
</dbReference>
<keyword evidence="1" id="KW-0732">Signal</keyword>
<proteinExistence type="predicted"/>
<keyword evidence="3" id="KW-1185">Reference proteome</keyword>
<dbReference type="RefSeq" id="WP_073086144.1">
    <property type="nucleotide sequence ID" value="NZ_FQWS01000002.1"/>
</dbReference>
<evidence type="ECO:0000313" key="3">
    <source>
        <dbReference type="Proteomes" id="UP000184522"/>
    </source>
</evidence>
<dbReference type="Proteomes" id="UP000184522">
    <property type="component" value="Unassembled WGS sequence"/>
</dbReference>
<name>A0A1M5T699_9FLAO</name>
<sequence length="211" mass="24515">MNKLLILAFLILVSCSSNGQNNFEGIIKFSTEITTTELAPNGFQKQLNDKYGDSLLMYYSKNGNFRRVHLNSADFGTDSQFYIDNNGKLIFTHKNSTQVDTLDVTQNSIKLARKNKVESQKIIDFECDCYEYKASSDDIQNITLNYCFSPKTAKLNPEFYSNHNDFFLNDYYSLAKRPYLKFSIETEFFKITYLATELTEKEIEEKVFELK</sequence>
<evidence type="ECO:0000256" key="1">
    <source>
        <dbReference type="SAM" id="SignalP"/>
    </source>
</evidence>
<dbReference type="PROSITE" id="PS51257">
    <property type="entry name" value="PROKAR_LIPOPROTEIN"/>
    <property type="match status" value="1"/>
</dbReference>
<feature type="signal peptide" evidence="1">
    <location>
        <begin position="1"/>
        <end position="19"/>
    </location>
</feature>
<dbReference type="STRING" id="1089305.SAMN05444148_2073"/>
<dbReference type="OrthoDB" id="1418271at2"/>
<dbReference type="AlphaFoldDB" id="A0A1M5T699"/>